<dbReference type="VEuPathDB" id="FungiDB:HCDG_00318"/>
<protein>
    <submittedName>
        <fullName evidence="1">Uncharacterized protein</fullName>
    </submittedName>
</protein>
<dbReference type="Proteomes" id="UP000002624">
    <property type="component" value="Unassembled WGS sequence"/>
</dbReference>
<reference evidence="2" key="1">
    <citation type="submission" date="2009-05" db="EMBL/GenBank/DDBJ databases">
        <title>The genome sequence of Ajellomyces capsulatus strain H143.</title>
        <authorList>
            <person name="Champion M."/>
            <person name="Cuomo C.A."/>
            <person name="Ma L.-J."/>
            <person name="Henn M.R."/>
            <person name="Sil A."/>
            <person name="Goldman B."/>
            <person name="Young S.K."/>
            <person name="Kodira C.D."/>
            <person name="Zeng Q."/>
            <person name="Koehrsen M."/>
            <person name="Alvarado L."/>
            <person name="Berlin A.M."/>
            <person name="Borenstein D."/>
            <person name="Chen Z."/>
            <person name="Engels R."/>
            <person name="Freedman E."/>
            <person name="Gellesch M."/>
            <person name="Goldberg J."/>
            <person name="Griggs A."/>
            <person name="Gujja S."/>
            <person name="Heiman D.I."/>
            <person name="Hepburn T.A."/>
            <person name="Howarth C."/>
            <person name="Jen D."/>
            <person name="Larson L."/>
            <person name="Lewis B."/>
            <person name="Mehta T."/>
            <person name="Park D."/>
            <person name="Pearson M."/>
            <person name="Roberts A."/>
            <person name="Saif S."/>
            <person name="Shea T.D."/>
            <person name="Shenoy N."/>
            <person name="Sisk P."/>
            <person name="Stolte C."/>
            <person name="Sykes S."/>
            <person name="Walk T."/>
            <person name="White J."/>
            <person name="Yandava C."/>
            <person name="Klein B."/>
            <person name="McEwen J.G."/>
            <person name="Puccia R."/>
            <person name="Goldman G.H."/>
            <person name="Felipe M.S."/>
            <person name="Nino-Vega G."/>
            <person name="San-Blas G."/>
            <person name="Taylor J.W."/>
            <person name="Mendoza L."/>
            <person name="Galagan J.E."/>
            <person name="Nusbaum C."/>
            <person name="Birren B.W."/>
        </authorList>
    </citation>
    <scope>NUCLEOTIDE SEQUENCE [LARGE SCALE GENOMIC DNA]</scope>
    <source>
        <strain evidence="2">H143</strain>
    </source>
</reference>
<dbReference type="EMBL" id="GG692419">
    <property type="protein sequence ID" value="EER44739.1"/>
    <property type="molecule type" value="Genomic_DNA"/>
</dbReference>
<proteinExistence type="predicted"/>
<name>C6H4Z7_AJECH</name>
<organism evidence="1 2">
    <name type="scientific">Ajellomyces capsulatus (strain H143)</name>
    <name type="common">Darling's disease fungus</name>
    <name type="synonym">Histoplasma capsulatum</name>
    <dbReference type="NCBI Taxonomy" id="544712"/>
    <lineage>
        <taxon>Eukaryota</taxon>
        <taxon>Fungi</taxon>
        <taxon>Dikarya</taxon>
        <taxon>Ascomycota</taxon>
        <taxon>Pezizomycotina</taxon>
        <taxon>Eurotiomycetes</taxon>
        <taxon>Eurotiomycetidae</taxon>
        <taxon>Onygenales</taxon>
        <taxon>Ajellomycetaceae</taxon>
        <taxon>Histoplasma</taxon>
    </lineage>
</organism>
<sequence length="152" mass="16617">MPAAMSKGVCCLPLSSLPAPSLAPSRECRRYLTSPRSPLRRRVSRSAATGSRRGTTASERCWYLWMYLYLVLFLLEERNLLTVVGHDVTSTSSSRNRTVRFPAIAGAQTGPGKPWVGWVVSRGKLGGARLAARQRVFRESCGSGESAEMAGR</sequence>
<dbReference type="HOGENOM" id="CLU_1721839_0_0_1"/>
<dbReference type="AlphaFoldDB" id="C6H4Z7"/>
<gene>
    <name evidence="1" type="ORF">HCDG_00318</name>
</gene>
<evidence type="ECO:0000313" key="1">
    <source>
        <dbReference type="EMBL" id="EER44739.1"/>
    </source>
</evidence>
<accession>C6H4Z7</accession>
<evidence type="ECO:0000313" key="2">
    <source>
        <dbReference type="Proteomes" id="UP000002624"/>
    </source>
</evidence>